<dbReference type="InterPro" id="IPR013087">
    <property type="entry name" value="Znf_C2H2_type"/>
</dbReference>
<dbReference type="Gene3D" id="3.30.160.60">
    <property type="entry name" value="Classic Zinc Finger"/>
    <property type="match status" value="1"/>
</dbReference>
<accession>A0A9P9HKL0</accession>
<dbReference type="AlphaFoldDB" id="A0A9P9HKL0"/>
<keyword evidence="1" id="KW-0862">Zinc</keyword>
<feature type="region of interest" description="Disordered" evidence="3">
    <location>
        <begin position="566"/>
        <end position="626"/>
    </location>
</feature>
<keyword evidence="2" id="KW-0175">Coiled coil</keyword>
<evidence type="ECO:0000313" key="6">
    <source>
        <dbReference type="Proteomes" id="UP000720189"/>
    </source>
</evidence>
<feature type="compositionally biased region" description="Polar residues" evidence="3">
    <location>
        <begin position="566"/>
        <end position="589"/>
    </location>
</feature>
<dbReference type="RefSeq" id="XP_046052106.1">
    <property type="nucleotide sequence ID" value="XM_046199104.1"/>
</dbReference>
<feature type="region of interest" description="Disordered" evidence="3">
    <location>
        <begin position="1"/>
        <end position="48"/>
    </location>
</feature>
<dbReference type="EMBL" id="JAGMUX010000005">
    <property type="protein sequence ID" value="KAH7259398.1"/>
    <property type="molecule type" value="Genomic_DNA"/>
</dbReference>
<feature type="coiled-coil region" evidence="2">
    <location>
        <begin position="262"/>
        <end position="289"/>
    </location>
</feature>
<evidence type="ECO:0000256" key="2">
    <source>
        <dbReference type="SAM" id="Coils"/>
    </source>
</evidence>
<feature type="domain" description="C2H2-type" evidence="4">
    <location>
        <begin position="498"/>
        <end position="526"/>
    </location>
</feature>
<dbReference type="PROSITE" id="PS00028">
    <property type="entry name" value="ZINC_FINGER_C2H2_1"/>
    <property type="match status" value="1"/>
</dbReference>
<dbReference type="GO" id="GO:0008270">
    <property type="term" value="F:zinc ion binding"/>
    <property type="evidence" value="ECO:0007669"/>
    <property type="project" value="UniProtKB-KW"/>
</dbReference>
<dbReference type="PROSITE" id="PS50157">
    <property type="entry name" value="ZINC_FINGER_C2H2_2"/>
    <property type="match status" value="1"/>
</dbReference>
<dbReference type="SUPFAM" id="SSF57667">
    <property type="entry name" value="beta-beta-alpha zinc fingers"/>
    <property type="match status" value="1"/>
</dbReference>
<dbReference type="OrthoDB" id="2017974at2759"/>
<feature type="compositionally biased region" description="Basic and acidic residues" evidence="3">
    <location>
        <begin position="1"/>
        <end position="23"/>
    </location>
</feature>
<proteinExistence type="predicted"/>
<evidence type="ECO:0000256" key="3">
    <source>
        <dbReference type="SAM" id="MobiDB-lite"/>
    </source>
</evidence>
<organism evidence="5 6">
    <name type="scientific">Fusarium redolens</name>
    <dbReference type="NCBI Taxonomy" id="48865"/>
    <lineage>
        <taxon>Eukaryota</taxon>
        <taxon>Fungi</taxon>
        <taxon>Dikarya</taxon>
        <taxon>Ascomycota</taxon>
        <taxon>Pezizomycotina</taxon>
        <taxon>Sordariomycetes</taxon>
        <taxon>Hypocreomycetidae</taxon>
        <taxon>Hypocreales</taxon>
        <taxon>Nectriaceae</taxon>
        <taxon>Fusarium</taxon>
        <taxon>Fusarium redolens species complex</taxon>
    </lineage>
</organism>
<keyword evidence="6" id="KW-1185">Reference proteome</keyword>
<dbReference type="Proteomes" id="UP000720189">
    <property type="component" value="Unassembled WGS sequence"/>
</dbReference>
<sequence>MGLHKLPEQPERSKSEIHPEPRSGRASRRSSADEYNAHHGSHTRYASEGHLNYSTRIIQRQLLNNSPVSVIFRRPRNQSASMSEIQAEVYRLLKAIEKDWTDIDNTRLQGDVATLKLAEDVRTYLSFILKIHENSQPCFLPRYQRDVVPFLICFPLLTFVALFSVIFDGLVSLASGLNDTLTFHSLLFPSAVVSGNDHEFPEILSKYAQQSRNWRHLMDRLLPLLRCEQDFRSSQQLLEVTSLCSALFDSLRKNGSTLDHVDARLMGALQRIEETLERLKRRFRRKLDEPNHTSGPTELIFEFPDNIRHVCTTMPWTIRPALLVLWGVCWMFIIGPGDGEPKGLNASFPTCSPLPIDFYFSGDIGVTSYTAGFEDFLIPDLSNIGHCNGPDVAEFLNGDIGSIGDQIDSMYFAQAAPQDPDFLALDVLQKSSSGDIQRSRKEPGKLNGVLPPAVTADLILQSYGDASRQEPFKPAVNVALVGQENQDACSSQKGKTRFACHECQQTFATSFTLNRHQLEAHKDASSIPEESFPCPNTGCKRSEGGPQFKRLYNLKRHLQVCKHDPNVSTFSAESDGTEEQPLSQPTSTPALPHELQPAEPPSEEASEESSVKKRLRSESDAELSDESLLREMRKKFKRMAQEVNEKEDAYLQALEGLESFGKTIQVLEDSLRKS</sequence>
<dbReference type="SMART" id="SM00355">
    <property type="entry name" value="ZnF_C2H2"/>
    <property type="match status" value="2"/>
</dbReference>
<gene>
    <name evidence="5" type="ORF">BKA55DRAFT_687695</name>
</gene>
<dbReference type="GeneID" id="70229058"/>
<name>A0A9P9HKL0_FUSRE</name>
<dbReference type="InterPro" id="IPR036236">
    <property type="entry name" value="Znf_C2H2_sf"/>
</dbReference>
<evidence type="ECO:0000259" key="4">
    <source>
        <dbReference type="PROSITE" id="PS50157"/>
    </source>
</evidence>
<keyword evidence="1" id="KW-0863">Zinc-finger</keyword>
<evidence type="ECO:0000313" key="5">
    <source>
        <dbReference type="EMBL" id="KAH7259398.1"/>
    </source>
</evidence>
<protein>
    <recommendedName>
        <fullName evidence="4">C2H2-type domain-containing protein</fullName>
    </recommendedName>
</protein>
<keyword evidence="1" id="KW-0479">Metal-binding</keyword>
<evidence type="ECO:0000256" key="1">
    <source>
        <dbReference type="PROSITE-ProRule" id="PRU00042"/>
    </source>
</evidence>
<comment type="caution">
    <text evidence="5">The sequence shown here is derived from an EMBL/GenBank/DDBJ whole genome shotgun (WGS) entry which is preliminary data.</text>
</comment>
<reference evidence="5" key="1">
    <citation type="journal article" date="2021" name="Nat. Commun.">
        <title>Genetic determinants of endophytism in the Arabidopsis root mycobiome.</title>
        <authorList>
            <person name="Mesny F."/>
            <person name="Miyauchi S."/>
            <person name="Thiergart T."/>
            <person name="Pickel B."/>
            <person name="Atanasova L."/>
            <person name="Karlsson M."/>
            <person name="Huettel B."/>
            <person name="Barry K.W."/>
            <person name="Haridas S."/>
            <person name="Chen C."/>
            <person name="Bauer D."/>
            <person name="Andreopoulos W."/>
            <person name="Pangilinan J."/>
            <person name="LaButti K."/>
            <person name="Riley R."/>
            <person name="Lipzen A."/>
            <person name="Clum A."/>
            <person name="Drula E."/>
            <person name="Henrissat B."/>
            <person name="Kohler A."/>
            <person name="Grigoriev I.V."/>
            <person name="Martin F.M."/>
            <person name="Hacquard S."/>
        </authorList>
    </citation>
    <scope>NUCLEOTIDE SEQUENCE</scope>
    <source>
        <strain evidence="5">MPI-CAGE-AT-0023</strain>
    </source>
</reference>